<reference evidence="2" key="1">
    <citation type="journal article" date="2019" name="Int. J. Syst. Evol. Microbiol.">
        <title>The Global Catalogue of Microorganisms (GCM) 10K type strain sequencing project: providing services to taxonomists for standard genome sequencing and annotation.</title>
        <authorList>
            <consortium name="The Broad Institute Genomics Platform"/>
            <consortium name="The Broad Institute Genome Sequencing Center for Infectious Disease"/>
            <person name="Wu L."/>
            <person name="Ma J."/>
        </authorList>
    </citation>
    <scope>NUCLEOTIDE SEQUENCE [LARGE SCALE GENOMIC DNA]</scope>
    <source>
        <strain evidence="2">CCM 8912</strain>
    </source>
</reference>
<evidence type="ECO:0000313" key="2">
    <source>
        <dbReference type="Proteomes" id="UP001597212"/>
    </source>
</evidence>
<dbReference type="RefSeq" id="WP_125758080.1">
    <property type="nucleotide sequence ID" value="NZ_JBHTOK010000052.1"/>
</dbReference>
<evidence type="ECO:0000313" key="1">
    <source>
        <dbReference type="EMBL" id="MFD1440932.1"/>
    </source>
</evidence>
<gene>
    <name evidence="1" type="ORF">ACFQ5K_06070</name>
</gene>
<keyword evidence="2" id="KW-1185">Reference proteome</keyword>
<proteinExistence type="predicted"/>
<organism evidence="1 2">
    <name type="scientific">Lacticaseibacillus hegangensis</name>
    <dbReference type="NCBI Taxonomy" id="2486010"/>
    <lineage>
        <taxon>Bacteria</taxon>
        <taxon>Bacillati</taxon>
        <taxon>Bacillota</taxon>
        <taxon>Bacilli</taxon>
        <taxon>Lactobacillales</taxon>
        <taxon>Lactobacillaceae</taxon>
        <taxon>Lacticaseibacillus</taxon>
    </lineage>
</organism>
<protein>
    <recommendedName>
        <fullName evidence="3">HTH cro/C1-type domain-containing protein</fullName>
    </recommendedName>
</protein>
<name>A0ABW4CU46_9LACO</name>
<evidence type="ECO:0008006" key="3">
    <source>
        <dbReference type="Google" id="ProtNLM"/>
    </source>
</evidence>
<sequence length="223" mass="24908">MTELKLAQFALSHYSLQCLAEATGLTTDMITALKSGEAELAEMPYRIVHALAVVATGQTISNTRHIMQKAVTNPEGTLFIGELTFIPSELGDIRAWGIRASYAVARAICADAPDLLVSFVLMMMGRPYAFQALDQNVVLTEAMEAVIFNLQTAKLEYKLPDFVDKKGNKYYRILAGWHLLQDPKGQEIWARLATTMQSLEIHWDDHCNLDATVHVKMMTQMSK</sequence>
<accession>A0ABW4CU46</accession>
<dbReference type="EMBL" id="JBHTOK010000052">
    <property type="protein sequence ID" value="MFD1440932.1"/>
    <property type="molecule type" value="Genomic_DNA"/>
</dbReference>
<dbReference type="Proteomes" id="UP001597212">
    <property type="component" value="Unassembled WGS sequence"/>
</dbReference>
<comment type="caution">
    <text evidence="1">The sequence shown here is derived from an EMBL/GenBank/DDBJ whole genome shotgun (WGS) entry which is preliminary data.</text>
</comment>